<feature type="compositionally biased region" description="Basic residues" evidence="1">
    <location>
        <begin position="84"/>
        <end position="93"/>
    </location>
</feature>
<organism evidence="2 3">
    <name type="scientific">Candidatus Cryptobacteroides excrementipullorum</name>
    <dbReference type="NCBI Taxonomy" id="2840761"/>
    <lineage>
        <taxon>Bacteria</taxon>
        <taxon>Pseudomonadati</taxon>
        <taxon>Bacteroidota</taxon>
        <taxon>Bacteroidia</taxon>
        <taxon>Bacteroidales</taxon>
        <taxon>Candidatus Cryptobacteroides</taxon>
    </lineage>
</organism>
<feature type="region of interest" description="Disordered" evidence="1">
    <location>
        <begin position="64"/>
        <end position="99"/>
    </location>
</feature>
<name>A0A9D9IUZ0_9BACT</name>
<dbReference type="EMBL" id="JADILZ010000073">
    <property type="protein sequence ID" value="MBO8478815.1"/>
    <property type="molecule type" value="Genomic_DNA"/>
</dbReference>
<proteinExistence type="predicted"/>
<reference evidence="2" key="2">
    <citation type="journal article" date="2021" name="PeerJ">
        <title>Extensive microbial diversity within the chicken gut microbiome revealed by metagenomics and culture.</title>
        <authorList>
            <person name="Gilroy R."/>
            <person name="Ravi A."/>
            <person name="Getino M."/>
            <person name="Pursley I."/>
            <person name="Horton D.L."/>
            <person name="Alikhan N.F."/>
            <person name="Baker D."/>
            <person name="Gharbi K."/>
            <person name="Hall N."/>
            <person name="Watson M."/>
            <person name="Adriaenssens E.M."/>
            <person name="Foster-Nyarko E."/>
            <person name="Jarju S."/>
            <person name="Secka A."/>
            <person name="Antonio M."/>
            <person name="Oren A."/>
            <person name="Chaudhuri R.R."/>
            <person name="La Ragione R."/>
            <person name="Hildebrand F."/>
            <person name="Pallen M.J."/>
        </authorList>
    </citation>
    <scope>NUCLEOTIDE SEQUENCE</scope>
    <source>
        <strain evidence="2">2478</strain>
    </source>
</reference>
<dbReference type="Proteomes" id="UP000823771">
    <property type="component" value="Unassembled WGS sequence"/>
</dbReference>
<evidence type="ECO:0000256" key="1">
    <source>
        <dbReference type="SAM" id="MobiDB-lite"/>
    </source>
</evidence>
<protein>
    <submittedName>
        <fullName evidence="2">Uncharacterized protein</fullName>
    </submittedName>
</protein>
<reference evidence="2" key="1">
    <citation type="submission" date="2020-10" db="EMBL/GenBank/DDBJ databases">
        <authorList>
            <person name="Gilroy R."/>
        </authorList>
    </citation>
    <scope>NUCLEOTIDE SEQUENCE</scope>
    <source>
        <strain evidence="2">2478</strain>
    </source>
</reference>
<sequence length="99" mass="10803">MTGFLTEILSVHPQSLRDSPAGACASASLRRHLHCFGFPDGNLADAPVRPCWALLQKSCLSKPQSLRDSPLLRGATPFLPPRRGTCRRPRPAPKRGNSM</sequence>
<evidence type="ECO:0000313" key="2">
    <source>
        <dbReference type="EMBL" id="MBO8478815.1"/>
    </source>
</evidence>
<dbReference type="AlphaFoldDB" id="A0A9D9IUZ0"/>
<comment type="caution">
    <text evidence="2">The sequence shown here is derived from an EMBL/GenBank/DDBJ whole genome shotgun (WGS) entry which is preliminary data.</text>
</comment>
<gene>
    <name evidence="2" type="ORF">IAB80_08010</name>
</gene>
<accession>A0A9D9IUZ0</accession>
<evidence type="ECO:0000313" key="3">
    <source>
        <dbReference type="Proteomes" id="UP000823771"/>
    </source>
</evidence>